<dbReference type="CDD" id="cd03808">
    <property type="entry name" value="GT4_CapM-like"/>
    <property type="match status" value="1"/>
</dbReference>
<organism evidence="3 4">
    <name type="scientific">Gluconacetobacter diazotrophicus</name>
    <name type="common">Acetobacter diazotrophicus</name>
    <dbReference type="NCBI Taxonomy" id="33996"/>
    <lineage>
        <taxon>Bacteria</taxon>
        <taxon>Pseudomonadati</taxon>
        <taxon>Pseudomonadota</taxon>
        <taxon>Alphaproteobacteria</taxon>
        <taxon>Acetobacterales</taxon>
        <taxon>Acetobacteraceae</taxon>
        <taxon>Gluconacetobacter</taxon>
    </lineage>
</organism>
<dbReference type="PANTHER" id="PTHR45947:SF3">
    <property type="entry name" value="SULFOQUINOVOSYL TRANSFERASE SQD2"/>
    <property type="match status" value="1"/>
</dbReference>
<dbReference type="Pfam" id="PF00534">
    <property type="entry name" value="Glycos_transf_1"/>
    <property type="match status" value="1"/>
</dbReference>
<reference evidence="3 4" key="1">
    <citation type="submission" date="2020-04" db="EMBL/GenBank/DDBJ databases">
        <title>Description of novel Gluconacetobacter.</title>
        <authorList>
            <person name="Sombolestani A."/>
        </authorList>
    </citation>
    <scope>NUCLEOTIDE SEQUENCE [LARGE SCALE GENOMIC DNA]</scope>
    <source>
        <strain evidence="3 4">LMG 7603</strain>
    </source>
</reference>
<dbReference type="InterPro" id="IPR028098">
    <property type="entry name" value="Glyco_trans_4-like_N"/>
</dbReference>
<feature type="domain" description="Glycosyl transferase family 1" evidence="1">
    <location>
        <begin position="181"/>
        <end position="349"/>
    </location>
</feature>
<sequence>MKILEITNVDFSLRHFLLPLMRGLRADGHEVVGVCADGPLLADVRGEGFRVETVPLVRSFSPLAQMQALIALVRLIREEKPDIVHAHMPISGLLGRLAAWLCRVPCVAYTCHGFLFNQPGPAPRRGLALVLEWLAGRITDRYFTVSVQEAEDARRLKIHPAPLAVGNGRNPSLFQPDPEARRRIRAELGVAEGAVVIIAVSRLVRHKGYPELLKAMEQVSGAMLWVVGERLESDHGESLDSCFEEAQRVLGARLRCLGYREDVPALLAAADIFTLPSHFEGLPMSVIEAMLTGLPVVASDIRGPREQVVNGRTGLLVPPGEAVPLARSLGCLVRDPDLRYRMGEVGRERARARYDEDIVVGRTKMALLAPGTTPTDDAG</sequence>
<evidence type="ECO:0000313" key="4">
    <source>
        <dbReference type="Proteomes" id="UP000550787"/>
    </source>
</evidence>
<dbReference type="PANTHER" id="PTHR45947">
    <property type="entry name" value="SULFOQUINOVOSYL TRANSFERASE SQD2"/>
    <property type="match status" value="1"/>
</dbReference>
<dbReference type="SUPFAM" id="SSF53756">
    <property type="entry name" value="UDP-Glycosyltransferase/glycogen phosphorylase"/>
    <property type="match status" value="1"/>
</dbReference>
<evidence type="ECO:0000313" key="3">
    <source>
        <dbReference type="EMBL" id="MBB2156325.1"/>
    </source>
</evidence>
<dbReference type="Proteomes" id="UP000550787">
    <property type="component" value="Unassembled WGS sequence"/>
</dbReference>
<dbReference type="EMBL" id="JABEQG010000012">
    <property type="protein sequence ID" value="MBB2156325.1"/>
    <property type="molecule type" value="Genomic_DNA"/>
</dbReference>
<evidence type="ECO:0000259" key="1">
    <source>
        <dbReference type="Pfam" id="PF00534"/>
    </source>
</evidence>
<dbReference type="Pfam" id="PF13579">
    <property type="entry name" value="Glyco_trans_4_4"/>
    <property type="match status" value="1"/>
</dbReference>
<dbReference type="OMA" id="PHAWSFE"/>
<dbReference type="AlphaFoldDB" id="A0A7W4FEM3"/>
<dbReference type="GO" id="GO:0016757">
    <property type="term" value="F:glycosyltransferase activity"/>
    <property type="evidence" value="ECO:0007669"/>
    <property type="project" value="InterPro"/>
</dbReference>
<comment type="caution">
    <text evidence="3">The sequence shown here is derived from an EMBL/GenBank/DDBJ whole genome shotgun (WGS) entry which is preliminary data.</text>
</comment>
<protein>
    <submittedName>
        <fullName evidence="3">Glycosyltransferase family 4 protein</fullName>
    </submittedName>
</protein>
<feature type="domain" description="Glycosyltransferase subfamily 4-like N-terminal" evidence="2">
    <location>
        <begin position="18"/>
        <end position="165"/>
    </location>
</feature>
<dbReference type="Gene3D" id="3.40.50.2000">
    <property type="entry name" value="Glycogen Phosphorylase B"/>
    <property type="match status" value="2"/>
</dbReference>
<dbReference type="InterPro" id="IPR001296">
    <property type="entry name" value="Glyco_trans_1"/>
</dbReference>
<name>A0A7W4FEM3_GLUDI</name>
<dbReference type="InterPro" id="IPR050194">
    <property type="entry name" value="Glycosyltransferase_grp1"/>
</dbReference>
<evidence type="ECO:0000259" key="2">
    <source>
        <dbReference type="Pfam" id="PF13579"/>
    </source>
</evidence>
<dbReference type="RefSeq" id="WP_012226333.1">
    <property type="nucleotide sequence ID" value="NZ_JABEQG010000012.1"/>
</dbReference>
<accession>A0A7W4FEM3</accession>
<proteinExistence type="predicted"/>
<gene>
    <name evidence="3" type="ORF">HLH33_08380</name>
</gene>
<keyword evidence="3" id="KW-0808">Transferase</keyword>